<dbReference type="Proteomes" id="UP001150904">
    <property type="component" value="Unassembled WGS sequence"/>
</dbReference>
<comment type="caution">
    <text evidence="4">The sequence shown here is derived from an EMBL/GenBank/DDBJ whole genome shotgun (WGS) entry which is preliminary data.</text>
</comment>
<evidence type="ECO:0000313" key="5">
    <source>
        <dbReference type="Proteomes" id="UP001150904"/>
    </source>
</evidence>
<dbReference type="OrthoDB" id="19619at2759"/>
<keyword evidence="2" id="KW-0809">Transit peptide</keyword>
<evidence type="ECO:0000256" key="3">
    <source>
        <dbReference type="ARBA" id="ARBA00023128"/>
    </source>
</evidence>
<dbReference type="Pfam" id="PF07961">
    <property type="entry name" value="MBA1"/>
    <property type="match status" value="1"/>
</dbReference>
<dbReference type="AlphaFoldDB" id="A0A9W9JLW0"/>
<protein>
    <recommendedName>
        <fullName evidence="6">Tim44-like domain-containing protein</fullName>
    </recommendedName>
</protein>
<evidence type="ECO:0000313" key="4">
    <source>
        <dbReference type="EMBL" id="KAJ5198312.1"/>
    </source>
</evidence>
<comment type="subcellular location">
    <subcellularLocation>
        <location evidence="1">Mitochondrion</location>
    </subcellularLocation>
</comment>
<organism evidence="4 5">
    <name type="scientific">Penicillium cinerascens</name>
    <dbReference type="NCBI Taxonomy" id="70096"/>
    <lineage>
        <taxon>Eukaryota</taxon>
        <taxon>Fungi</taxon>
        <taxon>Dikarya</taxon>
        <taxon>Ascomycota</taxon>
        <taxon>Pezizomycotina</taxon>
        <taxon>Eurotiomycetes</taxon>
        <taxon>Eurotiomycetidae</taxon>
        <taxon>Eurotiales</taxon>
        <taxon>Aspergillaceae</taxon>
        <taxon>Penicillium</taxon>
    </lineage>
</organism>
<dbReference type="GO" id="GO:0005743">
    <property type="term" value="C:mitochondrial inner membrane"/>
    <property type="evidence" value="ECO:0007669"/>
    <property type="project" value="InterPro"/>
</dbReference>
<reference evidence="4" key="2">
    <citation type="journal article" date="2023" name="IMA Fungus">
        <title>Comparative genomic study of the Penicillium genus elucidates a diverse pangenome and 15 lateral gene transfer events.</title>
        <authorList>
            <person name="Petersen C."/>
            <person name="Sorensen T."/>
            <person name="Nielsen M.R."/>
            <person name="Sondergaard T.E."/>
            <person name="Sorensen J.L."/>
            <person name="Fitzpatrick D.A."/>
            <person name="Frisvad J.C."/>
            <person name="Nielsen K.L."/>
        </authorList>
    </citation>
    <scope>NUCLEOTIDE SEQUENCE</scope>
    <source>
        <strain evidence="4">IBT 15544</strain>
    </source>
</reference>
<dbReference type="PANTHER" id="PTHR28554">
    <property type="entry name" value="39S RIBOSOMAL PROTEIN L45, MITOCHONDRIAL"/>
    <property type="match status" value="1"/>
</dbReference>
<name>A0A9W9JLW0_9EURO</name>
<evidence type="ECO:0000256" key="1">
    <source>
        <dbReference type="ARBA" id="ARBA00004173"/>
    </source>
</evidence>
<dbReference type="GeneID" id="83181792"/>
<keyword evidence="3" id="KW-0496">Mitochondrion</keyword>
<dbReference type="GO" id="GO:0032979">
    <property type="term" value="P:protein insertion into mitochondrial inner membrane from matrix"/>
    <property type="evidence" value="ECO:0007669"/>
    <property type="project" value="InterPro"/>
</dbReference>
<dbReference type="RefSeq" id="XP_058306740.1">
    <property type="nucleotide sequence ID" value="XM_058454491.1"/>
</dbReference>
<dbReference type="PANTHER" id="PTHR28554:SF1">
    <property type="entry name" value="LARGE RIBOSOMAL SUBUNIT PROTEIN ML45"/>
    <property type="match status" value="1"/>
</dbReference>
<keyword evidence="5" id="KW-1185">Reference proteome</keyword>
<dbReference type="InterPro" id="IPR051975">
    <property type="entry name" value="mtLSU_mL45"/>
</dbReference>
<dbReference type="EMBL" id="JAPQKR010000014">
    <property type="protein sequence ID" value="KAJ5198312.1"/>
    <property type="molecule type" value="Genomic_DNA"/>
</dbReference>
<dbReference type="Gene3D" id="3.10.450.240">
    <property type="match status" value="1"/>
</dbReference>
<evidence type="ECO:0008006" key="6">
    <source>
        <dbReference type="Google" id="ProtNLM"/>
    </source>
</evidence>
<reference evidence="4" key="1">
    <citation type="submission" date="2022-12" db="EMBL/GenBank/DDBJ databases">
        <authorList>
            <person name="Petersen C."/>
        </authorList>
    </citation>
    <scope>NUCLEOTIDE SEQUENCE</scope>
    <source>
        <strain evidence="4">IBT 15544</strain>
    </source>
</reference>
<sequence length="316" mass="35983">MASSLRLPVGSLASSARPSIMIPQPYAPISHIRSFSQVPQRWAAIRSQNFNAPSVTQPSMKSRAKDAMQGQAMPNDIGLLPGTFVRPLWRDMPSIFTNPKDAWYLQWTWIKNVFSNFASVAFYTYKDKMGDSMLWGKRRQIARQLHADMYTALANGDVSALRALCCDGLANKLVNQVENRPSNQKVTWSRVRWLRQPDTLFRGVRILADRATKIPEIPNSGIRQIVFRMTSRQTMGKATIVGRGKSAERIEEPKKVQDCREYIVIQQIIWHGKPSGWRIWGHANPTTMEVIKADPFFQPGLSMMERWEAMKSTMGK</sequence>
<dbReference type="InterPro" id="IPR024621">
    <property type="entry name" value="Mba1"/>
</dbReference>
<accession>A0A9W9JLW0</accession>
<gene>
    <name evidence="4" type="ORF">N7498_007429</name>
</gene>
<evidence type="ECO:0000256" key="2">
    <source>
        <dbReference type="ARBA" id="ARBA00022946"/>
    </source>
</evidence>
<proteinExistence type="predicted"/>